<dbReference type="EMBL" id="BGPR01001737">
    <property type="protein sequence ID" value="GBM60777.1"/>
    <property type="molecule type" value="Genomic_DNA"/>
</dbReference>
<proteinExistence type="predicted"/>
<evidence type="ECO:0000313" key="2">
    <source>
        <dbReference type="EMBL" id="GBM60777.1"/>
    </source>
</evidence>
<feature type="region of interest" description="Disordered" evidence="1">
    <location>
        <begin position="97"/>
        <end position="150"/>
    </location>
</feature>
<keyword evidence="3" id="KW-1185">Reference proteome</keyword>
<organism evidence="2 3">
    <name type="scientific">Araneus ventricosus</name>
    <name type="common">Orbweaver spider</name>
    <name type="synonym">Epeira ventricosa</name>
    <dbReference type="NCBI Taxonomy" id="182803"/>
    <lineage>
        <taxon>Eukaryota</taxon>
        <taxon>Metazoa</taxon>
        <taxon>Ecdysozoa</taxon>
        <taxon>Arthropoda</taxon>
        <taxon>Chelicerata</taxon>
        <taxon>Arachnida</taxon>
        <taxon>Araneae</taxon>
        <taxon>Araneomorphae</taxon>
        <taxon>Entelegynae</taxon>
        <taxon>Araneoidea</taxon>
        <taxon>Araneidae</taxon>
        <taxon>Araneus</taxon>
    </lineage>
</organism>
<protein>
    <submittedName>
        <fullName evidence="2">Uncharacterized protein</fullName>
    </submittedName>
</protein>
<comment type="caution">
    <text evidence="2">The sequence shown here is derived from an EMBL/GenBank/DDBJ whole genome shotgun (WGS) entry which is preliminary data.</text>
</comment>
<accession>A0A4Y2H5I3</accession>
<dbReference type="Proteomes" id="UP000499080">
    <property type="component" value="Unassembled WGS sequence"/>
</dbReference>
<dbReference type="OrthoDB" id="8063408at2759"/>
<reference evidence="2 3" key="1">
    <citation type="journal article" date="2019" name="Sci. Rep.">
        <title>Orb-weaving spider Araneus ventricosus genome elucidates the spidroin gene catalogue.</title>
        <authorList>
            <person name="Kono N."/>
            <person name="Nakamura H."/>
            <person name="Ohtoshi R."/>
            <person name="Moran D.A.P."/>
            <person name="Shinohara A."/>
            <person name="Yoshida Y."/>
            <person name="Fujiwara M."/>
            <person name="Mori M."/>
            <person name="Tomita M."/>
            <person name="Arakawa K."/>
        </authorList>
    </citation>
    <scope>NUCLEOTIDE SEQUENCE [LARGE SCALE GENOMIC DNA]</scope>
</reference>
<name>A0A4Y2H5I3_ARAVE</name>
<dbReference type="PANTHER" id="PTHR46114">
    <property type="entry name" value="APPLE DOMAIN-CONTAINING PROTEIN"/>
    <property type="match status" value="1"/>
</dbReference>
<evidence type="ECO:0000313" key="3">
    <source>
        <dbReference type="Proteomes" id="UP000499080"/>
    </source>
</evidence>
<gene>
    <name evidence="2" type="ORF">AVEN_233841_1</name>
</gene>
<evidence type="ECO:0000256" key="1">
    <source>
        <dbReference type="SAM" id="MobiDB-lite"/>
    </source>
</evidence>
<dbReference type="AlphaFoldDB" id="A0A4Y2H5I3"/>
<dbReference type="PANTHER" id="PTHR46114:SF2">
    <property type="entry name" value="CULLIN N-TERMINAL DOMAIN-CONTAINING PROTEIN"/>
    <property type="match status" value="1"/>
</dbReference>
<sequence>MKQFVKALPKDGECFKYLCHQCPGLSKAKLKEGVFIGPDIRKMMEDENFETEMETNERKAWESFKLAPSSEMICGKTERCEKGMEPFEMVMLPSSDIKINPETGKKNDSIPPPLSPITFVKHGGKEHENPLSTPPCTYRPSSSSSSSSPS</sequence>
<feature type="compositionally biased region" description="Low complexity" evidence="1">
    <location>
        <begin position="140"/>
        <end position="150"/>
    </location>
</feature>